<evidence type="ECO:0000313" key="13">
    <source>
        <dbReference type="Proteomes" id="UP000887159"/>
    </source>
</evidence>
<dbReference type="SUPFAM" id="SSF48403">
    <property type="entry name" value="Ankyrin repeat"/>
    <property type="match status" value="1"/>
</dbReference>
<dbReference type="GO" id="GO:0044218">
    <property type="term" value="C:other organism cell membrane"/>
    <property type="evidence" value="ECO:0007669"/>
    <property type="project" value="UniProtKB-KW"/>
</dbReference>
<evidence type="ECO:0000256" key="8">
    <source>
        <dbReference type="ARBA" id="ARBA00023028"/>
    </source>
</evidence>
<dbReference type="InterPro" id="IPR036770">
    <property type="entry name" value="Ankyrin_rpt-contain_sf"/>
</dbReference>
<dbReference type="PROSITE" id="PS50878">
    <property type="entry name" value="RT_POL"/>
    <property type="match status" value="1"/>
</dbReference>
<dbReference type="PROSITE" id="PS50088">
    <property type="entry name" value="ANK_REPEAT"/>
    <property type="match status" value="1"/>
</dbReference>
<reference evidence="12" key="1">
    <citation type="submission" date="2020-08" db="EMBL/GenBank/DDBJ databases">
        <title>Multicomponent nature underlies the extraordinary mechanical properties of spider dragline silk.</title>
        <authorList>
            <person name="Kono N."/>
            <person name="Nakamura H."/>
            <person name="Mori M."/>
            <person name="Yoshida Y."/>
            <person name="Ohtoshi R."/>
            <person name="Malay A.D."/>
            <person name="Moran D.A.P."/>
            <person name="Tomita M."/>
            <person name="Numata K."/>
            <person name="Arakawa K."/>
        </authorList>
    </citation>
    <scope>NUCLEOTIDE SEQUENCE</scope>
</reference>
<evidence type="ECO:0000313" key="12">
    <source>
        <dbReference type="EMBL" id="GFY15673.1"/>
    </source>
</evidence>
<keyword evidence="6" id="KW-0800">Toxin</keyword>
<keyword evidence="13" id="KW-1185">Reference proteome</keyword>
<dbReference type="GO" id="GO:0090729">
    <property type="term" value="F:toxin activity"/>
    <property type="evidence" value="ECO:0007669"/>
    <property type="project" value="UniProtKB-KW"/>
</dbReference>
<dbReference type="PANTHER" id="PTHR36688">
    <property type="entry name" value="ENDO/EXONUCLEASE/PHOSPHATASE DOMAIN-CONTAINING PROTEIN"/>
    <property type="match status" value="1"/>
</dbReference>
<dbReference type="InterPro" id="IPR052560">
    <property type="entry name" value="RdDP_mobile_element"/>
</dbReference>
<keyword evidence="3" id="KW-0268">Exocytosis</keyword>
<proteinExistence type="predicted"/>
<evidence type="ECO:0000256" key="5">
    <source>
        <dbReference type="ARBA" id="ARBA00022537"/>
    </source>
</evidence>
<dbReference type="GO" id="GO:0044231">
    <property type="term" value="C:host cell presynaptic membrane"/>
    <property type="evidence" value="ECO:0007669"/>
    <property type="project" value="UniProtKB-KW"/>
</dbReference>
<keyword evidence="10" id="KW-0040">ANK repeat</keyword>
<dbReference type="InterPro" id="IPR043502">
    <property type="entry name" value="DNA/RNA_pol_sf"/>
</dbReference>
<dbReference type="Proteomes" id="UP000887159">
    <property type="component" value="Unassembled WGS sequence"/>
</dbReference>
<protein>
    <submittedName>
        <fullName evidence="12">Hydroxysteroid dehydrogenase-like protein 1</fullName>
    </submittedName>
</protein>
<keyword evidence="5" id="KW-1052">Target cell membrane</keyword>
<sequence length="453" mass="51309">MLQACKNGHAQIAKLLLEHGANFALTNAEGINVLRIVNQYASQPKIHDILIEHIVRVVSQFESGARLQVRHIAQIKYALFPIQCFSLNEGPKYSIYFHHHVKLESPVLHLDSCGHISEKQAGFRQSYNTTEQIVRLTQPIKDSFQKKQSMLVVFVDFKSASDRVWRKMLLKKLLHMNVSGHLFKWISDLLSQHLNIKYDNSRSGYGHTRQGLPQGSILSPVLFNIIVNDLLSFIDNAVPEINSLLYADDLVLWSTGSDIPKLESTLNSALVTLENDFKPKYIPSQTRLKTQHTFLFEFQRLANVFGISDNRLPLFRPTIFPGHLRYASANLDLVLPVHKHNSLLVELRSAALATIHESYPDQDWLHVFTDGSATASFGRAGAGAFSNFFNLKEPLSALSDIPSHCGIMEMNKPTSWPKRLQCCMHLAFRCLFETPSDFSGTNCDRREFPSLQT</sequence>
<organism evidence="12 13">
    <name type="scientific">Trichonephila clavipes</name>
    <name type="common">Golden silk orbweaver</name>
    <name type="synonym">Nephila clavipes</name>
    <dbReference type="NCBI Taxonomy" id="2585209"/>
    <lineage>
        <taxon>Eukaryota</taxon>
        <taxon>Metazoa</taxon>
        <taxon>Ecdysozoa</taxon>
        <taxon>Arthropoda</taxon>
        <taxon>Chelicerata</taxon>
        <taxon>Arachnida</taxon>
        <taxon>Araneae</taxon>
        <taxon>Araneomorphae</taxon>
        <taxon>Entelegynae</taxon>
        <taxon>Araneoidea</taxon>
        <taxon>Nephilidae</taxon>
        <taxon>Trichonephila</taxon>
    </lineage>
</organism>
<evidence type="ECO:0000256" key="3">
    <source>
        <dbReference type="ARBA" id="ARBA00022483"/>
    </source>
</evidence>
<keyword evidence="9" id="KW-1053">Target membrane</keyword>
<evidence type="ECO:0000256" key="9">
    <source>
        <dbReference type="ARBA" id="ARBA00023298"/>
    </source>
</evidence>
<keyword evidence="8" id="KW-0638">Presynaptic neurotoxin</keyword>
<evidence type="ECO:0000256" key="7">
    <source>
        <dbReference type="ARBA" id="ARBA00022699"/>
    </source>
</evidence>
<keyword evidence="7" id="KW-0528">Neurotoxin</keyword>
<dbReference type="EMBL" id="BMAU01021335">
    <property type="protein sequence ID" value="GFY15673.1"/>
    <property type="molecule type" value="Genomic_DNA"/>
</dbReference>
<evidence type="ECO:0000256" key="2">
    <source>
        <dbReference type="ARBA" id="ARBA00004613"/>
    </source>
</evidence>
<evidence type="ECO:0000256" key="4">
    <source>
        <dbReference type="ARBA" id="ARBA00022525"/>
    </source>
</evidence>
<feature type="domain" description="Reverse transcriptase" evidence="11">
    <location>
        <begin position="1"/>
        <end position="309"/>
    </location>
</feature>
<comment type="subcellular location">
    <subcellularLocation>
        <location evidence="2">Secreted</location>
    </subcellularLocation>
    <subcellularLocation>
        <location evidence="1">Target cell membrane</location>
    </subcellularLocation>
</comment>
<feature type="repeat" description="ANK" evidence="10">
    <location>
        <begin position="1"/>
        <end position="28"/>
    </location>
</feature>
<dbReference type="AlphaFoldDB" id="A0A8X6SQB1"/>
<dbReference type="Pfam" id="PF00078">
    <property type="entry name" value="RVT_1"/>
    <property type="match status" value="1"/>
</dbReference>
<dbReference type="InterPro" id="IPR002110">
    <property type="entry name" value="Ankyrin_rpt"/>
</dbReference>
<evidence type="ECO:0000256" key="1">
    <source>
        <dbReference type="ARBA" id="ARBA00004175"/>
    </source>
</evidence>
<dbReference type="GO" id="GO:0005576">
    <property type="term" value="C:extracellular region"/>
    <property type="evidence" value="ECO:0007669"/>
    <property type="project" value="UniProtKB-SubCell"/>
</dbReference>
<dbReference type="Gene3D" id="1.25.40.20">
    <property type="entry name" value="Ankyrin repeat-containing domain"/>
    <property type="match status" value="1"/>
</dbReference>
<evidence type="ECO:0000259" key="11">
    <source>
        <dbReference type="PROSITE" id="PS50878"/>
    </source>
</evidence>
<evidence type="ECO:0000256" key="6">
    <source>
        <dbReference type="ARBA" id="ARBA00022656"/>
    </source>
</evidence>
<comment type="caution">
    <text evidence="12">The sequence shown here is derived from an EMBL/GenBank/DDBJ whole genome shotgun (WGS) entry which is preliminary data.</text>
</comment>
<dbReference type="PANTHER" id="PTHR36688:SF1">
    <property type="entry name" value="ENDONUCLEASE_EXONUCLEASE_PHOSPHATASE DOMAIN-CONTAINING PROTEIN"/>
    <property type="match status" value="1"/>
</dbReference>
<accession>A0A8X6SQB1</accession>
<keyword evidence="9" id="KW-0472">Membrane</keyword>
<name>A0A8X6SQB1_TRICX</name>
<dbReference type="GO" id="GO:0006887">
    <property type="term" value="P:exocytosis"/>
    <property type="evidence" value="ECO:0007669"/>
    <property type="project" value="UniProtKB-KW"/>
</dbReference>
<keyword evidence="4" id="KW-0964">Secreted</keyword>
<dbReference type="InterPro" id="IPR000477">
    <property type="entry name" value="RT_dom"/>
</dbReference>
<evidence type="ECO:0000256" key="10">
    <source>
        <dbReference type="PROSITE-ProRule" id="PRU00023"/>
    </source>
</evidence>
<dbReference type="SUPFAM" id="SSF56672">
    <property type="entry name" value="DNA/RNA polymerases"/>
    <property type="match status" value="1"/>
</dbReference>
<gene>
    <name evidence="12" type="primary">NCL1_37354</name>
    <name evidence="12" type="ORF">TNCV_1283201</name>
</gene>
<dbReference type="GO" id="GO:0071897">
    <property type="term" value="P:DNA biosynthetic process"/>
    <property type="evidence" value="ECO:0007669"/>
    <property type="project" value="UniProtKB-ARBA"/>
</dbReference>